<protein>
    <submittedName>
        <fullName evidence="8">Uncharacterized protein</fullName>
    </submittedName>
</protein>
<dbReference type="GO" id="GO:0009401">
    <property type="term" value="P:phosphoenolpyruvate-dependent sugar phosphotransferase system"/>
    <property type="evidence" value="ECO:0007669"/>
    <property type="project" value="InterPro"/>
</dbReference>
<name>A0A161YUL8_9BACI</name>
<proteinExistence type="predicted"/>
<dbReference type="Gene3D" id="3.40.930.10">
    <property type="entry name" value="Mannitol-specific EII, Chain A"/>
    <property type="match status" value="1"/>
</dbReference>
<keyword evidence="4" id="KW-0804">Transcription</keyword>
<evidence type="ECO:0000256" key="4">
    <source>
        <dbReference type="ARBA" id="ARBA00023163"/>
    </source>
</evidence>
<evidence type="ECO:0000256" key="3">
    <source>
        <dbReference type="ARBA" id="ARBA00023015"/>
    </source>
</evidence>
<accession>A0A161YUL8</accession>
<dbReference type="CDD" id="cd05568">
    <property type="entry name" value="PTS_IIB_bgl_like"/>
    <property type="match status" value="1"/>
</dbReference>
<dbReference type="InterPro" id="IPR003501">
    <property type="entry name" value="PTS_EIIB_2/3"/>
</dbReference>
<evidence type="ECO:0000256" key="2">
    <source>
        <dbReference type="ARBA" id="ARBA00022737"/>
    </source>
</evidence>
<dbReference type="PROSITE" id="PS51099">
    <property type="entry name" value="PTS_EIIB_TYPE_2"/>
    <property type="match status" value="1"/>
</dbReference>
<dbReference type="Proteomes" id="UP000076476">
    <property type="component" value="Unassembled WGS sequence"/>
</dbReference>
<dbReference type="PANTHER" id="PTHR30185">
    <property type="entry name" value="CRYPTIC BETA-GLUCOSIDE BGL OPERON ANTITERMINATOR"/>
    <property type="match status" value="1"/>
</dbReference>
<dbReference type="GO" id="GO:0008982">
    <property type="term" value="F:protein-N(PI)-phosphohistidine-sugar phosphotransferase activity"/>
    <property type="evidence" value="ECO:0007669"/>
    <property type="project" value="InterPro"/>
</dbReference>
<dbReference type="SUPFAM" id="SSF52794">
    <property type="entry name" value="PTS system IIB component-like"/>
    <property type="match status" value="1"/>
</dbReference>
<dbReference type="SUPFAM" id="SSF46785">
    <property type="entry name" value="Winged helix' DNA-binding domain"/>
    <property type="match status" value="2"/>
</dbReference>
<dbReference type="Gene3D" id="3.40.50.2300">
    <property type="match status" value="1"/>
</dbReference>
<keyword evidence="2" id="KW-0677">Repeat</keyword>
<dbReference type="Gene3D" id="1.10.1790.10">
    <property type="entry name" value="PRD domain"/>
    <property type="match status" value="2"/>
</dbReference>
<dbReference type="InterPro" id="IPR036390">
    <property type="entry name" value="WH_DNA-bd_sf"/>
</dbReference>
<gene>
    <name evidence="8" type="ORF">AZI98_03065</name>
</gene>
<dbReference type="Pfam" id="PF00359">
    <property type="entry name" value="PTS_EIIA_2"/>
    <property type="match status" value="1"/>
</dbReference>
<dbReference type="Gene3D" id="1.10.10.10">
    <property type="entry name" value="Winged helix-like DNA-binding domain superfamily/Winged helix DNA-binding domain"/>
    <property type="match status" value="2"/>
</dbReference>
<evidence type="ECO:0000259" key="6">
    <source>
        <dbReference type="PROSITE" id="PS51099"/>
    </source>
</evidence>
<dbReference type="Pfam" id="PF08279">
    <property type="entry name" value="HTH_11"/>
    <property type="match status" value="2"/>
</dbReference>
<dbReference type="InterPro" id="IPR036095">
    <property type="entry name" value="PTS_EIIB-like_sf"/>
</dbReference>
<dbReference type="PROSITE" id="PS51094">
    <property type="entry name" value="PTS_EIIA_TYPE_2"/>
    <property type="match status" value="1"/>
</dbReference>
<dbReference type="SUPFAM" id="SSF55804">
    <property type="entry name" value="Phoshotransferase/anion transport protein"/>
    <property type="match status" value="1"/>
</dbReference>
<evidence type="ECO:0000256" key="1">
    <source>
        <dbReference type="ARBA" id="ARBA00022679"/>
    </source>
</evidence>
<evidence type="ECO:0000313" key="8">
    <source>
        <dbReference type="EMBL" id="KZN97575.1"/>
    </source>
</evidence>
<dbReference type="RefSeq" id="WP_063386825.1">
    <property type="nucleotide sequence ID" value="NZ_LWBR01000008.1"/>
</dbReference>
<dbReference type="PROSITE" id="PS51372">
    <property type="entry name" value="PRD_2"/>
    <property type="match status" value="2"/>
</dbReference>
<evidence type="ECO:0000259" key="5">
    <source>
        <dbReference type="PROSITE" id="PS51094"/>
    </source>
</evidence>
<dbReference type="Pfam" id="PF00874">
    <property type="entry name" value="PRD"/>
    <property type="match status" value="2"/>
</dbReference>
<keyword evidence="3" id="KW-0805">Transcription regulation</keyword>
<dbReference type="GO" id="GO:0006355">
    <property type="term" value="P:regulation of DNA-templated transcription"/>
    <property type="evidence" value="ECO:0007669"/>
    <property type="project" value="InterPro"/>
</dbReference>
<dbReference type="AlphaFoldDB" id="A0A161YUL8"/>
<dbReference type="InterPro" id="IPR013196">
    <property type="entry name" value="HTH_11"/>
</dbReference>
<comment type="caution">
    <text evidence="8">The sequence shown here is derived from an EMBL/GenBank/DDBJ whole genome shotgun (WGS) entry which is preliminary data.</text>
</comment>
<keyword evidence="1" id="KW-0808">Transferase</keyword>
<dbReference type="InterPro" id="IPR036388">
    <property type="entry name" value="WH-like_DNA-bd_sf"/>
</dbReference>
<evidence type="ECO:0000259" key="7">
    <source>
        <dbReference type="PROSITE" id="PS51372"/>
    </source>
</evidence>
<dbReference type="InterPro" id="IPR013011">
    <property type="entry name" value="PTS_EIIB_2"/>
</dbReference>
<evidence type="ECO:0000313" key="9">
    <source>
        <dbReference type="Proteomes" id="UP000076476"/>
    </source>
</evidence>
<dbReference type="SUPFAM" id="SSF63520">
    <property type="entry name" value="PTS-regulatory domain, PRD"/>
    <property type="match status" value="2"/>
</dbReference>
<organism evidence="8 9">
    <name type="scientific">Aeribacillus pallidus</name>
    <dbReference type="NCBI Taxonomy" id="33936"/>
    <lineage>
        <taxon>Bacteria</taxon>
        <taxon>Bacillati</taxon>
        <taxon>Bacillota</taxon>
        <taxon>Bacilli</taxon>
        <taxon>Bacillales</taxon>
        <taxon>Bacillaceae</taxon>
        <taxon>Aeribacillus</taxon>
    </lineage>
</organism>
<feature type="domain" description="PRD" evidence="7">
    <location>
        <begin position="197"/>
        <end position="302"/>
    </location>
</feature>
<dbReference type="EMBL" id="LWBR01000008">
    <property type="protein sequence ID" value="KZN97575.1"/>
    <property type="molecule type" value="Genomic_DNA"/>
</dbReference>
<dbReference type="Pfam" id="PF02302">
    <property type="entry name" value="PTS_IIB"/>
    <property type="match status" value="1"/>
</dbReference>
<dbReference type="PANTHER" id="PTHR30185:SF18">
    <property type="entry name" value="TRANSCRIPTIONAL REGULATOR MTLR"/>
    <property type="match status" value="1"/>
</dbReference>
<dbReference type="OrthoDB" id="9776005at2"/>
<dbReference type="STRING" id="33936.AZI98_03065"/>
<reference evidence="8 9" key="1">
    <citation type="submission" date="2016-04" db="EMBL/GenBank/DDBJ databases">
        <title>Draft genome sequence of Aeribacillus pallidus 8m3 from petroleum reservoir.</title>
        <authorList>
            <person name="Poltaraus A.B."/>
            <person name="Nazina T.N."/>
            <person name="Tourova T.P."/>
            <person name="Malakho S.M."/>
            <person name="Korshunova A.V."/>
            <person name="Sokolova D.S."/>
        </authorList>
    </citation>
    <scope>NUCLEOTIDE SEQUENCE [LARGE SCALE GENOMIC DNA]</scope>
    <source>
        <strain evidence="8 9">8m3</strain>
    </source>
</reference>
<feature type="domain" description="PRD" evidence="7">
    <location>
        <begin position="307"/>
        <end position="412"/>
    </location>
</feature>
<dbReference type="InterPro" id="IPR050661">
    <property type="entry name" value="BglG_antiterminators"/>
</dbReference>
<sequence>MYLRAREREIIELMLQEDRHISTKEIAERLNVSSRTVHRELKNIKKVIKKYGLYIDSLQGKGIRLFGPSLRKQNLLKDIRSGEHTDFSQEERKVLILCSLLEASEPLKLFTLAEKLNVTSATVSNDLDQIEEWIAQFDLKLIRKRGYGIELIGPENGKRALLGNIIMEKLDEKSFLQAIERQIKEEKNEKREKIFEIIDEEKIKTVEGVLENFRQTILFSIADSAYIALAVHLMLAAERIQKGETIDIDPQVFQELKGTKEFESARMIVKELEKAFQVKFPEAEIGYVATHLLGARRKEDKDFSFFDVDVDISRKVHALIEFVSNKTGFPLTEDQSLYQGLVAHFVPAITRSKEKIHTHNPLLQQIKTKFSTLFASVEEGVKKIFYDLQLSEDEIGFLVLHFGSALESKMENISLQGLVVCPSGIGSSKMLATRLRKEFPEIENIHIASLIDLKRLDVSQYDIIISTTDLPYRHVPYITVNPLLNEHDITKIKRYMNEKLTEFKRIENNVPGIPFRKNPSNDMIHIIDQFFELGDIIKTVLLHFNVSLLENTGQHKKNLLEIARTLHKEKLITNDESVAKKLLAREQKGGLGIPGTKIALFHLKDEEVLIPLFRIYDLDKADNVLGMDGNAMEITRILLLLAPEQLTQNKLEILSQISSSIIESNSSLTLFESGDEAAVYHKLNEIFHRYMKEKFFNWSD</sequence>
<dbReference type="InterPro" id="IPR011608">
    <property type="entry name" value="PRD"/>
</dbReference>
<dbReference type="InterPro" id="IPR002178">
    <property type="entry name" value="PTS_EIIA_type-2_dom"/>
</dbReference>
<dbReference type="InterPro" id="IPR016152">
    <property type="entry name" value="PTrfase/Anion_transptr"/>
</dbReference>
<dbReference type="InterPro" id="IPR036634">
    <property type="entry name" value="PRD_sf"/>
</dbReference>
<keyword evidence="9" id="KW-1185">Reference proteome</keyword>
<feature type="domain" description="PTS EIIA type-2" evidence="5">
    <location>
        <begin position="535"/>
        <end position="686"/>
    </location>
</feature>
<feature type="domain" description="PTS EIIB type-2" evidence="6">
    <location>
        <begin position="415"/>
        <end position="504"/>
    </location>
</feature>